<dbReference type="InterPro" id="IPR000717">
    <property type="entry name" value="PCI_dom"/>
</dbReference>
<comment type="caution">
    <text evidence="5">The sequence shown here is derived from an EMBL/GenBank/DDBJ whole genome shotgun (WGS) entry which is preliminary data.</text>
</comment>
<dbReference type="PROSITE" id="PS50250">
    <property type="entry name" value="PCI"/>
    <property type="match status" value="1"/>
</dbReference>
<gene>
    <name evidence="5" type="ORF">LTR05_001786</name>
</gene>
<evidence type="ECO:0000259" key="4">
    <source>
        <dbReference type="PROSITE" id="PS50250"/>
    </source>
</evidence>
<protein>
    <recommendedName>
        <fullName evidence="4">PCI domain-containing protein</fullName>
    </recommendedName>
</protein>
<evidence type="ECO:0000256" key="3">
    <source>
        <dbReference type="SAM" id="MobiDB-lite"/>
    </source>
</evidence>
<dbReference type="EMBL" id="JAVRRJ010000001">
    <property type="protein sequence ID" value="KAK5091601.1"/>
    <property type="molecule type" value="Genomic_DNA"/>
</dbReference>
<dbReference type="GO" id="GO:0008180">
    <property type="term" value="C:COP9 signalosome"/>
    <property type="evidence" value="ECO:0007669"/>
    <property type="project" value="UniProtKB-KW"/>
</dbReference>
<proteinExistence type="inferred from homology"/>
<dbReference type="Proteomes" id="UP001309876">
    <property type="component" value="Unassembled WGS sequence"/>
</dbReference>
<reference evidence="5 6" key="1">
    <citation type="submission" date="2023-08" db="EMBL/GenBank/DDBJ databases">
        <title>Black Yeasts Isolated from many extreme environments.</title>
        <authorList>
            <person name="Coleine C."/>
            <person name="Stajich J.E."/>
            <person name="Selbmann L."/>
        </authorList>
    </citation>
    <scope>NUCLEOTIDE SEQUENCE [LARGE SCALE GENOMIC DNA]</scope>
    <source>
        <strain evidence="5 6">CCFEE 5910</strain>
    </source>
</reference>
<feature type="region of interest" description="Disordered" evidence="3">
    <location>
        <begin position="226"/>
        <end position="310"/>
    </location>
</feature>
<sequence length="310" mass="33968">MDQAQPKALAALQPFIIEATSTKSPSPRFLKELIIRATSAQGTYIFTELLQTPAVQTLQTAEPESRSYLTLLELFSYGTYQEYQSTPNLPTLTDAQTQKLRQLSLLTLASPFLPIQDPKADPLTYPNLVTGLGLAAPHELESLVISATYAGLLTARLSPTSTPPRVHITSVAPLRDLRPQSLPAILQILTTWQGRCTSTVTGLETEAANIRSQAARRTELQRRRQDIVDTAVVQGENDNSKTVRPRDRKGNKRDLDERMEGENDEDASSDDVYMDLDDSGDFAEKGRAPAPLLARGAKRNRGRGGLGGLT</sequence>
<name>A0AAN7TIW9_9EURO</name>
<feature type="compositionally biased region" description="Acidic residues" evidence="3">
    <location>
        <begin position="262"/>
        <end position="281"/>
    </location>
</feature>
<comment type="similarity">
    <text evidence="1">Belongs to the CSN7/EIF3M family. CSN7 subfamily.</text>
</comment>
<accession>A0AAN7TIW9</accession>
<keyword evidence="6" id="KW-1185">Reference proteome</keyword>
<dbReference type="PANTHER" id="PTHR15350:SF5">
    <property type="entry name" value="COP9 SIGNALOSOME COMPLEX SUBUNIT 7"/>
    <property type="match status" value="1"/>
</dbReference>
<dbReference type="PANTHER" id="PTHR15350">
    <property type="entry name" value="COP9 SIGNALOSOME COMPLEX SUBUNIT 7/DENDRITIC CELL PROTEIN GA17"/>
    <property type="match status" value="1"/>
</dbReference>
<evidence type="ECO:0000313" key="6">
    <source>
        <dbReference type="Proteomes" id="UP001309876"/>
    </source>
</evidence>
<feature type="compositionally biased region" description="Basic and acidic residues" evidence="3">
    <location>
        <begin position="252"/>
        <end position="261"/>
    </location>
</feature>
<evidence type="ECO:0000256" key="2">
    <source>
        <dbReference type="ARBA" id="ARBA00022790"/>
    </source>
</evidence>
<dbReference type="AlphaFoldDB" id="A0AAN7TIW9"/>
<organism evidence="5 6">
    <name type="scientific">Lithohypha guttulata</name>
    <dbReference type="NCBI Taxonomy" id="1690604"/>
    <lineage>
        <taxon>Eukaryota</taxon>
        <taxon>Fungi</taxon>
        <taxon>Dikarya</taxon>
        <taxon>Ascomycota</taxon>
        <taxon>Pezizomycotina</taxon>
        <taxon>Eurotiomycetes</taxon>
        <taxon>Chaetothyriomycetidae</taxon>
        <taxon>Chaetothyriales</taxon>
        <taxon>Trichomeriaceae</taxon>
        <taxon>Lithohypha</taxon>
    </lineage>
</organism>
<keyword evidence="2" id="KW-0736">Signalosome</keyword>
<evidence type="ECO:0000256" key="1">
    <source>
        <dbReference type="ARBA" id="ARBA00008482"/>
    </source>
</evidence>
<dbReference type="InterPro" id="IPR045237">
    <property type="entry name" value="COPS7/eIF3m"/>
</dbReference>
<feature type="domain" description="PCI" evidence="4">
    <location>
        <begin position="1"/>
        <end position="171"/>
    </location>
</feature>
<evidence type="ECO:0000313" key="5">
    <source>
        <dbReference type="EMBL" id="KAK5091601.1"/>
    </source>
</evidence>